<organism evidence="1 2">
    <name type="scientific">Pleurodeles waltl</name>
    <name type="common">Iberian ribbed newt</name>
    <dbReference type="NCBI Taxonomy" id="8319"/>
    <lineage>
        <taxon>Eukaryota</taxon>
        <taxon>Metazoa</taxon>
        <taxon>Chordata</taxon>
        <taxon>Craniata</taxon>
        <taxon>Vertebrata</taxon>
        <taxon>Euteleostomi</taxon>
        <taxon>Amphibia</taxon>
        <taxon>Batrachia</taxon>
        <taxon>Caudata</taxon>
        <taxon>Salamandroidea</taxon>
        <taxon>Salamandridae</taxon>
        <taxon>Pleurodelinae</taxon>
        <taxon>Pleurodeles</taxon>
    </lineage>
</organism>
<keyword evidence="2" id="KW-1185">Reference proteome</keyword>
<gene>
    <name evidence="1" type="ORF">NDU88_005147</name>
</gene>
<name>A0AAV7WYN6_PLEWA</name>
<reference evidence="1" key="1">
    <citation type="journal article" date="2022" name="bioRxiv">
        <title>Sequencing and chromosome-scale assembly of the giantPleurodeles waltlgenome.</title>
        <authorList>
            <person name="Brown T."/>
            <person name="Elewa A."/>
            <person name="Iarovenko S."/>
            <person name="Subramanian E."/>
            <person name="Araus A.J."/>
            <person name="Petzold A."/>
            <person name="Susuki M."/>
            <person name="Suzuki K.-i.T."/>
            <person name="Hayashi T."/>
            <person name="Toyoda A."/>
            <person name="Oliveira C."/>
            <person name="Osipova E."/>
            <person name="Leigh N.D."/>
            <person name="Simon A."/>
            <person name="Yun M.H."/>
        </authorList>
    </citation>
    <scope>NUCLEOTIDE SEQUENCE</scope>
    <source>
        <strain evidence="1">20211129_DDA</strain>
        <tissue evidence="1">Liver</tissue>
    </source>
</reference>
<protein>
    <submittedName>
        <fullName evidence="1">Uncharacterized protein</fullName>
    </submittedName>
</protein>
<dbReference type="AlphaFoldDB" id="A0AAV7WYN6"/>
<evidence type="ECO:0000313" key="2">
    <source>
        <dbReference type="Proteomes" id="UP001066276"/>
    </source>
</evidence>
<dbReference type="EMBL" id="JANPWB010000001">
    <property type="protein sequence ID" value="KAJ1217553.1"/>
    <property type="molecule type" value="Genomic_DNA"/>
</dbReference>
<sequence>MEDSQGQRKVGGTPLTFRFWPRLDRRGQNAQRCTASLLAVLPPTSAMAAGGRVIQGYPTEAGRILWGKVLHHLQRVHASQSSDHQLKHRWADLITREQDLLDHLGIVIGGTVGEY</sequence>
<dbReference type="Proteomes" id="UP001066276">
    <property type="component" value="Chromosome 1_1"/>
</dbReference>
<accession>A0AAV7WYN6</accession>
<comment type="caution">
    <text evidence="1">The sequence shown here is derived from an EMBL/GenBank/DDBJ whole genome shotgun (WGS) entry which is preliminary data.</text>
</comment>
<proteinExistence type="predicted"/>
<evidence type="ECO:0000313" key="1">
    <source>
        <dbReference type="EMBL" id="KAJ1217553.1"/>
    </source>
</evidence>